<dbReference type="Proteomes" id="UP000007878">
    <property type="component" value="Chromosome"/>
</dbReference>
<dbReference type="RefSeq" id="WP_014363813.1">
    <property type="nucleotide sequence ID" value="NC_016929.1"/>
</dbReference>
<evidence type="ECO:0000313" key="2">
    <source>
        <dbReference type="Proteomes" id="UP000007878"/>
    </source>
</evidence>
<proteinExistence type="predicted"/>
<accession>A0ABN4A8N8</accession>
<keyword evidence="2" id="KW-1185">Reference proteome</keyword>
<name>A0ABN4A8N8_RICCA</name>
<dbReference type="EMBL" id="CP003304">
    <property type="protein sequence ID" value="AFB20981.1"/>
    <property type="molecule type" value="Genomic_DNA"/>
</dbReference>
<sequence>MNNIYKNIEIPDKLYEDIVINGNNLLKDQLAENIIGLEIKTFDKPLITLKTEYDTPYKVITLDKIKLENPANVKIFNEAINNKINEFNNRNFISFTYAIQLNS</sequence>
<protein>
    <submittedName>
        <fullName evidence="1">Uncharacterized protein</fullName>
    </submittedName>
</protein>
<evidence type="ECO:0000313" key="1">
    <source>
        <dbReference type="EMBL" id="AFB20981.1"/>
    </source>
</evidence>
<gene>
    <name evidence="1" type="ORF">RCA_02040</name>
</gene>
<organism evidence="1 2">
    <name type="scientific">Rickettsia canadensis str. CA410</name>
    <dbReference type="NCBI Taxonomy" id="1105107"/>
    <lineage>
        <taxon>Bacteria</taxon>
        <taxon>Pseudomonadati</taxon>
        <taxon>Pseudomonadota</taxon>
        <taxon>Alphaproteobacteria</taxon>
        <taxon>Rickettsiales</taxon>
        <taxon>Rickettsiaceae</taxon>
        <taxon>Rickettsieae</taxon>
        <taxon>Rickettsia</taxon>
        <taxon>belli group</taxon>
    </lineage>
</organism>
<reference evidence="2" key="1">
    <citation type="submission" date="2012-02" db="EMBL/GenBank/DDBJ databases">
        <title>Complete genome sequence of Rickettsia parkeri strain Portsmouth.</title>
        <authorList>
            <person name="Johnson S.L."/>
            <person name="Munk A.C."/>
            <person name="Han S."/>
            <person name="Bruce D.C."/>
            <person name="Dasch G.A."/>
        </authorList>
    </citation>
    <scope>NUCLEOTIDE SEQUENCE [LARGE SCALE GENOMIC DNA]</scope>
    <source>
        <strain evidence="2">CA410</strain>
    </source>
</reference>